<organism evidence="2 3">
    <name type="scientific">Globodera rostochiensis</name>
    <name type="common">Golden nematode worm</name>
    <name type="synonym">Heterodera rostochiensis</name>
    <dbReference type="NCBI Taxonomy" id="31243"/>
    <lineage>
        <taxon>Eukaryota</taxon>
        <taxon>Metazoa</taxon>
        <taxon>Ecdysozoa</taxon>
        <taxon>Nematoda</taxon>
        <taxon>Chromadorea</taxon>
        <taxon>Rhabditida</taxon>
        <taxon>Tylenchina</taxon>
        <taxon>Tylenchomorpha</taxon>
        <taxon>Tylenchoidea</taxon>
        <taxon>Heteroderidae</taxon>
        <taxon>Heteroderinae</taxon>
        <taxon>Globodera</taxon>
    </lineage>
</organism>
<evidence type="ECO:0000313" key="3">
    <source>
        <dbReference type="WBParaSite" id="Gr19_v10_g11740.t1"/>
    </source>
</evidence>
<dbReference type="AlphaFoldDB" id="A0A914GVK6"/>
<accession>A0A914GVK6</accession>
<sequence>MAKSKNHTNHNQNRKDHRGRPEVLAQFAFRQKAQQKAREIGESIDVVVAAMVVARTAPNLIDDEMGVEKGEGFFPFLSNSCIIN</sequence>
<keyword evidence="2" id="KW-1185">Reference proteome</keyword>
<proteinExistence type="predicted"/>
<reference evidence="3" key="1">
    <citation type="submission" date="2022-11" db="UniProtKB">
        <authorList>
            <consortium name="WormBaseParasite"/>
        </authorList>
    </citation>
    <scope>IDENTIFICATION</scope>
</reference>
<name>A0A914GVK6_GLORO</name>
<protein>
    <submittedName>
        <fullName evidence="3">Uncharacterized protein</fullName>
    </submittedName>
</protein>
<evidence type="ECO:0000313" key="2">
    <source>
        <dbReference type="Proteomes" id="UP000887572"/>
    </source>
</evidence>
<dbReference type="Proteomes" id="UP000887572">
    <property type="component" value="Unplaced"/>
</dbReference>
<evidence type="ECO:0000256" key="1">
    <source>
        <dbReference type="SAM" id="MobiDB-lite"/>
    </source>
</evidence>
<dbReference type="WBParaSite" id="Gr19_v10_g11740.t1">
    <property type="protein sequence ID" value="Gr19_v10_g11740.t1"/>
    <property type="gene ID" value="Gr19_v10_g11740"/>
</dbReference>
<dbReference type="Gene3D" id="6.10.140.1730">
    <property type="match status" value="1"/>
</dbReference>
<feature type="region of interest" description="Disordered" evidence="1">
    <location>
        <begin position="1"/>
        <end position="21"/>
    </location>
</feature>